<evidence type="ECO:0000256" key="5">
    <source>
        <dbReference type="ARBA" id="ARBA00023235"/>
    </source>
</evidence>
<dbReference type="Gene3D" id="3.40.50.300">
    <property type="entry name" value="P-loop containing nucleotide triphosphate hydrolases"/>
    <property type="match status" value="2"/>
</dbReference>
<feature type="non-terminal residue" evidence="10">
    <location>
        <position position="1"/>
    </location>
</feature>
<dbReference type="GO" id="GO:0003677">
    <property type="term" value="F:DNA binding"/>
    <property type="evidence" value="ECO:0007669"/>
    <property type="project" value="InterPro"/>
</dbReference>
<evidence type="ECO:0000313" key="10">
    <source>
        <dbReference type="EMBL" id="GAH58426.1"/>
    </source>
</evidence>
<evidence type="ECO:0000256" key="2">
    <source>
        <dbReference type="ARBA" id="ARBA00022801"/>
    </source>
</evidence>
<reference evidence="10" key="1">
    <citation type="journal article" date="2014" name="Front. Microbiol.">
        <title>High frequency of phylogenetically diverse reductive dehalogenase-homologous genes in deep subseafloor sedimentary metagenomes.</title>
        <authorList>
            <person name="Kawai M."/>
            <person name="Futagami T."/>
            <person name="Toyoda A."/>
            <person name="Takaki Y."/>
            <person name="Nishi S."/>
            <person name="Hori S."/>
            <person name="Arai W."/>
            <person name="Tsubouchi T."/>
            <person name="Morono Y."/>
            <person name="Uchiyama I."/>
            <person name="Ito T."/>
            <person name="Fujiyama A."/>
            <person name="Inagaki F."/>
            <person name="Takami H."/>
        </authorList>
    </citation>
    <scope>NUCLEOTIDE SEQUENCE</scope>
    <source>
        <strain evidence="10">Expedition CK06-06</strain>
    </source>
</reference>
<keyword evidence="5" id="KW-0413">Isomerase</keyword>
<feature type="domain" description="UvrD-like helicase C-terminal" evidence="9">
    <location>
        <begin position="47"/>
        <end position="280"/>
    </location>
</feature>
<evidence type="ECO:0000256" key="7">
    <source>
        <dbReference type="ARBA" id="ARBA00034808"/>
    </source>
</evidence>
<keyword evidence="4" id="KW-0067">ATP-binding</keyword>
<dbReference type="EC" id="5.6.2.4" evidence="7"/>
<name>X1GKH4_9ZZZZ</name>
<evidence type="ECO:0000259" key="9">
    <source>
        <dbReference type="PROSITE" id="PS51217"/>
    </source>
</evidence>
<feature type="non-terminal residue" evidence="10">
    <location>
        <position position="280"/>
    </location>
</feature>
<keyword evidence="2" id="KW-0378">Hydrolase</keyword>
<dbReference type="EMBL" id="BARU01022577">
    <property type="protein sequence ID" value="GAH58426.1"/>
    <property type="molecule type" value="Genomic_DNA"/>
</dbReference>
<dbReference type="GO" id="GO:0043138">
    <property type="term" value="F:3'-5' DNA helicase activity"/>
    <property type="evidence" value="ECO:0007669"/>
    <property type="project" value="UniProtKB-EC"/>
</dbReference>
<evidence type="ECO:0000256" key="3">
    <source>
        <dbReference type="ARBA" id="ARBA00022806"/>
    </source>
</evidence>
<evidence type="ECO:0000256" key="8">
    <source>
        <dbReference type="ARBA" id="ARBA00048988"/>
    </source>
</evidence>
<accession>X1GKH4</accession>
<dbReference type="PANTHER" id="PTHR11070">
    <property type="entry name" value="UVRD / RECB / PCRA DNA HELICASE FAMILY MEMBER"/>
    <property type="match status" value="1"/>
</dbReference>
<gene>
    <name evidence="10" type="ORF">S03H2_36757</name>
</gene>
<dbReference type="InterPro" id="IPR014017">
    <property type="entry name" value="DNA_helicase_UvrD-like_C"/>
</dbReference>
<comment type="catalytic activity">
    <reaction evidence="8">
        <text>ATP + H2O = ADP + phosphate + H(+)</text>
        <dbReference type="Rhea" id="RHEA:13065"/>
        <dbReference type="ChEBI" id="CHEBI:15377"/>
        <dbReference type="ChEBI" id="CHEBI:15378"/>
        <dbReference type="ChEBI" id="CHEBI:30616"/>
        <dbReference type="ChEBI" id="CHEBI:43474"/>
        <dbReference type="ChEBI" id="CHEBI:456216"/>
        <dbReference type="EC" id="5.6.2.4"/>
    </reaction>
</comment>
<evidence type="ECO:0000256" key="1">
    <source>
        <dbReference type="ARBA" id="ARBA00022741"/>
    </source>
</evidence>
<keyword evidence="1" id="KW-0547">Nucleotide-binding</keyword>
<dbReference type="Pfam" id="PF00580">
    <property type="entry name" value="UvrD-helicase"/>
    <property type="match status" value="1"/>
</dbReference>
<dbReference type="AlphaFoldDB" id="X1GKH4"/>
<keyword evidence="3" id="KW-0347">Helicase</keyword>
<sequence>HRNIFVVADDDQIIYQWNGASHKRIVEFRNDYSTEVLQLPVVYRCPPEIVVLANNLIRHNFLRTSDKKPLEAFRSSPGPDKDTVRLFSVFPDFEAEATGIARDIKNRHSAHLGSVVVLGRSRKLLQGVERALQSEGLPAVISQRKDEFESAPFVWLHSILRLANDRQNRSYLETVCGAFAQLTGVGIDSDDVITPAQASNRDYLQHWIKFILAREETLDPRVKEIINQTSRFLGEGRDFREFSRLALDWFSNLAQVHQQTDSDPAIEVFTRYEEERSVWE</sequence>
<dbReference type="InterPro" id="IPR027417">
    <property type="entry name" value="P-loop_NTPase"/>
</dbReference>
<organism evidence="10">
    <name type="scientific">marine sediment metagenome</name>
    <dbReference type="NCBI Taxonomy" id="412755"/>
    <lineage>
        <taxon>unclassified sequences</taxon>
        <taxon>metagenomes</taxon>
        <taxon>ecological metagenomes</taxon>
    </lineage>
</organism>
<proteinExistence type="predicted"/>
<dbReference type="Gene3D" id="1.10.486.10">
    <property type="entry name" value="PCRA, domain 4"/>
    <property type="match status" value="1"/>
</dbReference>
<evidence type="ECO:0000256" key="4">
    <source>
        <dbReference type="ARBA" id="ARBA00022840"/>
    </source>
</evidence>
<dbReference type="GO" id="GO:0016787">
    <property type="term" value="F:hydrolase activity"/>
    <property type="evidence" value="ECO:0007669"/>
    <property type="project" value="UniProtKB-KW"/>
</dbReference>
<evidence type="ECO:0000256" key="6">
    <source>
        <dbReference type="ARBA" id="ARBA00034617"/>
    </source>
</evidence>
<dbReference type="PROSITE" id="PS51217">
    <property type="entry name" value="UVRD_HELICASE_CTER"/>
    <property type="match status" value="1"/>
</dbReference>
<dbReference type="InterPro" id="IPR000212">
    <property type="entry name" value="DNA_helicase_UvrD/REP"/>
</dbReference>
<protein>
    <recommendedName>
        <fullName evidence="7">DNA 3'-5' helicase</fullName>
        <ecNumber evidence="7">5.6.2.4</ecNumber>
    </recommendedName>
</protein>
<dbReference type="InterPro" id="IPR014016">
    <property type="entry name" value="UvrD-like_ATP-bd"/>
</dbReference>
<dbReference type="SUPFAM" id="SSF52540">
    <property type="entry name" value="P-loop containing nucleoside triphosphate hydrolases"/>
    <property type="match status" value="1"/>
</dbReference>
<comment type="catalytic activity">
    <reaction evidence="6">
        <text>Couples ATP hydrolysis with the unwinding of duplex DNA by translocating in the 3'-5' direction.</text>
        <dbReference type="EC" id="5.6.2.4"/>
    </reaction>
</comment>
<dbReference type="GO" id="GO:0005524">
    <property type="term" value="F:ATP binding"/>
    <property type="evidence" value="ECO:0007669"/>
    <property type="project" value="UniProtKB-KW"/>
</dbReference>
<comment type="caution">
    <text evidence="10">The sequence shown here is derived from an EMBL/GenBank/DDBJ whole genome shotgun (WGS) entry which is preliminary data.</text>
</comment>